<dbReference type="GO" id="GO:0051983">
    <property type="term" value="P:regulation of chromosome segregation"/>
    <property type="evidence" value="ECO:0007669"/>
    <property type="project" value="InterPro"/>
</dbReference>
<dbReference type="EMBL" id="CM007386">
    <property type="protein sequence ID" value="ONK66035.1"/>
    <property type="molecule type" value="Genomic_DNA"/>
</dbReference>
<evidence type="ECO:0000313" key="1">
    <source>
        <dbReference type="EMBL" id="ONK66035.1"/>
    </source>
</evidence>
<proteinExistence type="predicted"/>
<reference evidence="2" key="1">
    <citation type="journal article" date="2017" name="Nat. Commun.">
        <title>The asparagus genome sheds light on the origin and evolution of a young Y chromosome.</title>
        <authorList>
            <person name="Harkess A."/>
            <person name="Zhou J."/>
            <person name="Xu C."/>
            <person name="Bowers J.E."/>
            <person name="Van der Hulst R."/>
            <person name="Ayyampalayam S."/>
            <person name="Mercati F."/>
            <person name="Riccardi P."/>
            <person name="McKain M.R."/>
            <person name="Kakrana A."/>
            <person name="Tang H."/>
            <person name="Ray J."/>
            <person name="Groenendijk J."/>
            <person name="Arikit S."/>
            <person name="Mathioni S.M."/>
            <person name="Nakano M."/>
            <person name="Shan H."/>
            <person name="Telgmann-Rauber A."/>
            <person name="Kanno A."/>
            <person name="Yue Z."/>
            <person name="Chen H."/>
            <person name="Li W."/>
            <person name="Chen Y."/>
            <person name="Xu X."/>
            <person name="Zhang Y."/>
            <person name="Luo S."/>
            <person name="Chen H."/>
            <person name="Gao J."/>
            <person name="Mao Z."/>
            <person name="Pires J.C."/>
            <person name="Luo M."/>
            <person name="Kudrna D."/>
            <person name="Wing R.A."/>
            <person name="Meyers B.C."/>
            <person name="Yi K."/>
            <person name="Kong H."/>
            <person name="Lavrijsen P."/>
            <person name="Sunseri F."/>
            <person name="Falavigna A."/>
            <person name="Ye Y."/>
            <person name="Leebens-Mack J.H."/>
            <person name="Chen G."/>
        </authorList>
    </citation>
    <scope>NUCLEOTIDE SEQUENCE [LARGE SCALE GENOMIC DNA]</scope>
    <source>
        <strain evidence="2">cv. DH0086</strain>
    </source>
</reference>
<name>A0A5P1EJ96_ASPOF</name>
<keyword evidence="2" id="KW-1185">Reference proteome</keyword>
<gene>
    <name evidence="1" type="ORF">A4U43_C06F3500</name>
</gene>
<dbReference type="Gramene" id="ONK66035">
    <property type="protein sequence ID" value="ONK66035"/>
    <property type="gene ID" value="A4U43_C06F3500"/>
</dbReference>
<dbReference type="InterPro" id="IPR044951">
    <property type="entry name" value="SPC24-like"/>
</dbReference>
<accession>A0A5P1EJ96</accession>
<dbReference type="Proteomes" id="UP000243459">
    <property type="component" value="Chromosome 6"/>
</dbReference>
<dbReference type="PANTHER" id="PTHR35730:SF2">
    <property type="entry name" value="KINETOCHORE PROTEIN SPC24 HOMOLOG-RELATED"/>
    <property type="match status" value="1"/>
</dbReference>
<evidence type="ECO:0000313" key="2">
    <source>
        <dbReference type="Proteomes" id="UP000243459"/>
    </source>
</evidence>
<organism evidence="1 2">
    <name type="scientific">Asparagus officinalis</name>
    <name type="common">Garden asparagus</name>
    <dbReference type="NCBI Taxonomy" id="4686"/>
    <lineage>
        <taxon>Eukaryota</taxon>
        <taxon>Viridiplantae</taxon>
        <taxon>Streptophyta</taxon>
        <taxon>Embryophyta</taxon>
        <taxon>Tracheophyta</taxon>
        <taxon>Spermatophyta</taxon>
        <taxon>Magnoliopsida</taxon>
        <taxon>Liliopsida</taxon>
        <taxon>Asparagales</taxon>
        <taxon>Asparagaceae</taxon>
        <taxon>Asparagoideae</taxon>
        <taxon>Asparagus</taxon>
    </lineage>
</organism>
<dbReference type="AlphaFoldDB" id="A0A5P1EJ96"/>
<sequence length="114" mass="12584">MGDLSVRVDIQKLLSFGDDLIGVLNNEKDVESLKQSMEGGKMLGAATQGDAQQVQASLEGEISVLYIVTLPHLLNERVSVVVDRNMKRAEKFELDNDLPSYETSNRLWEMASSG</sequence>
<protein>
    <submittedName>
        <fullName evidence="1">Uncharacterized protein</fullName>
    </submittedName>
</protein>
<dbReference type="PANTHER" id="PTHR35730">
    <property type="entry name" value="KINETOCHORE PROTEIN SPC24 HOMOLOG-RELATED"/>
    <property type="match status" value="1"/>
</dbReference>